<reference evidence="1 2" key="1">
    <citation type="submission" date="2019-07" db="EMBL/GenBank/DDBJ databases">
        <authorList>
            <person name="Kim J."/>
        </authorList>
    </citation>
    <scope>NUCLEOTIDE SEQUENCE [LARGE SCALE GENOMIC DNA]</scope>
    <source>
        <strain evidence="1 2">MJ1a</strain>
    </source>
</reference>
<dbReference type="RefSeq" id="WP_146270155.1">
    <property type="nucleotide sequence ID" value="NZ_VOEI01000002.1"/>
</dbReference>
<comment type="caution">
    <text evidence="1">The sequence shown here is derived from an EMBL/GenBank/DDBJ whole genome shotgun (WGS) entry which is preliminary data.</text>
</comment>
<protein>
    <submittedName>
        <fullName evidence="1">Uncharacterized protein</fullName>
    </submittedName>
</protein>
<proteinExistence type="predicted"/>
<accession>A0A563U6K5</accession>
<dbReference type="AlphaFoldDB" id="A0A563U6K5"/>
<gene>
    <name evidence="1" type="ORF">FPZ42_08065</name>
</gene>
<keyword evidence="2" id="KW-1185">Reference proteome</keyword>
<dbReference type="OrthoDB" id="1413206at2"/>
<dbReference type="EMBL" id="VOEI01000002">
    <property type="protein sequence ID" value="TWR26980.1"/>
    <property type="molecule type" value="Genomic_DNA"/>
</dbReference>
<name>A0A563U6K5_9SPHI</name>
<dbReference type="Proteomes" id="UP000318010">
    <property type="component" value="Unassembled WGS sequence"/>
</dbReference>
<organism evidence="1 2">
    <name type="scientific">Mucilaginibacter achroorhodeus</name>
    <dbReference type="NCBI Taxonomy" id="2599294"/>
    <lineage>
        <taxon>Bacteria</taxon>
        <taxon>Pseudomonadati</taxon>
        <taxon>Bacteroidota</taxon>
        <taxon>Sphingobacteriia</taxon>
        <taxon>Sphingobacteriales</taxon>
        <taxon>Sphingobacteriaceae</taxon>
        <taxon>Mucilaginibacter</taxon>
    </lineage>
</organism>
<evidence type="ECO:0000313" key="1">
    <source>
        <dbReference type="EMBL" id="TWR26980.1"/>
    </source>
</evidence>
<sequence length="446" mass="51856">MLIYLDLNVILDLKKDDGARLLSFIKSDQDRNIYCFSEAHLHDLSWDQTDEKYSDMDLIALVAGDHCFSFDGEVKFQYETPREYFDRFEWNQTLQLLNEGSPGFNLMTEVFKLIPLSFRQAIGDNPLPDDMPDQFKTILDQTTNFNEFIDLFYGFTKDLNDQQKSFKALLQYLHQHNYVTNPLYALGIEGFNGTEITDRDTFLSSYSTFCMKNMANSNIYEAFVRMYYVLEYLGIVKGKPAKQKMLNLANDGKHAFFGGYCDIVVSKDEDFLTKASFMYEATDIYPQLMSAKEFYEWVEAGPRPHDNMAGLTGELLRLNELSCINQHENDNTKYTTYSLSKIYFEHFNILTIGDVSGEYFFYFSAEKRRFSKGTLVLQIKLLTDLLLADLGQDLQEKGAFYIEEMSDNSWPGRAWRYSDYIVELILNDGLHLTFNSIPDKPHEENK</sequence>
<evidence type="ECO:0000313" key="2">
    <source>
        <dbReference type="Proteomes" id="UP000318010"/>
    </source>
</evidence>